<reference evidence="4 5" key="2">
    <citation type="journal article" date="2011" name="Stand. Genomic Sci.">
        <title>Complete genome sequence of Mahella australiensis type strain (50-1 BON).</title>
        <authorList>
            <person name="Sikorski J."/>
            <person name="Teshima H."/>
            <person name="Nolan M."/>
            <person name="Lucas S."/>
            <person name="Hammon N."/>
            <person name="Deshpande S."/>
            <person name="Cheng J.F."/>
            <person name="Pitluck S."/>
            <person name="Liolios K."/>
            <person name="Pagani I."/>
            <person name="Ivanova N."/>
            <person name="Huntemann M."/>
            <person name="Mavromatis K."/>
            <person name="Ovchinikova G."/>
            <person name="Pati A."/>
            <person name="Tapia R."/>
            <person name="Han C."/>
            <person name="Goodwin L."/>
            <person name="Chen A."/>
            <person name="Palaniappan K."/>
            <person name="Land M."/>
            <person name="Hauser L."/>
            <person name="Ngatchou-Djao O.D."/>
            <person name="Rohde M."/>
            <person name="Pukall R."/>
            <person name="Spring S."/>
            <person name="Abt B."/>
            <person name="Goker M."/>
            <person name="Detter J.C."/>
            <person name="Woyke T."/>
            <person name="Bristow J."/>
            <person name="Markowitz V."/>
            <person name="Hugenholtz P."/>
            <person name="Eisen J.A."/>
            <person name="Kyrpides N.C."/>
            <person name="Klenk H.P."/>
            <person name="Lapidus A."/>
        </authorList>
    </citation>
    <scope>NUCLEOTIDE SEQUENCE [LARGE SCALE GENOMIC DNA]</scope>
    <source>
        <strain evidence="5">DSM 15567 / CIP 107919 / 50-1 BON</strain>
    </source>
</reference>
<dbReference type="OrthoDB" id="9809406at2"/>
<dbReference type="InterPro" id="IPR019606">
    <property type="entry name" value="GerMN"/>
</dbReference>
<dbReference type="HOGENOM" id="CLU_059512_1_0_9"/>
<sequence>MAYKKWVIFIALALILSSGLMACSSESDDKADKSDAGNTNNAAETAGQAETTSNMRPTVLYYQDADGYVVPVMRRIKWQEAIAKSALQAITDETVIREDIQKIGLLPSIPAGTQINGISIHDGLATVDFNDGIMSCADAAEERNMVDAIVYTLAEFPTIDKVQLQVNGKIVKKLKHGTAVDKPLEPAGINAETADKNLDLNKASKVAVYFTKASAPNFACLVPVTRFTSASSANIADAIEELLKGPKENSSLTTSIPQGTKLLGVQVKEGVAYINLSKEFEAVQNAQADMDMALKQLMMTVKQFDGVQKVKIQIDGKDVGSGENAVAEPIAVPAFANEY</sequence>
<dbReference type="AlphaFoldDB" id="F4A1Z4"/>
<keyword evidence="4" id="KW-0449">Lipoprotein</keyword>
<evidence type="ECO:0000313" key="4">
    <source>
        <dbReference type="EMBL" id="AEE96110.1"/>
    </source>
</evidence>
<dbReference type="SMART" id="SM00909">
    <property type="entry name" value="Germane"/>
    <property type="match status" value="2"/>
</dbReference>
<feature type="compositionally biased region" description="Low complexity" evidence="1">
    <location>
        <begin position="36"/>
        <end position="50"/>
    </location>
</feature>
<dbReference type="PROSITE" id="PS51257">
    <property type="entry name" value="PROKAR_LIPOPROTEIN"/>
    <property type="match status" value="1"/>
</dbReference>
<evidence type="ECO:0000256" key="2">
    <source>
        <dbReference type="SAM" id="SignalP"/>
    </source>
</evidence>
<keyword evidence="2" id="KW-0732">Signal</keyword>
<protein>
    <submittedName>
        <fullName evidence="4">Lipoprotein LpqB, GerMN domain protein</fullName>
    </submittedName>
</protein>
<feature type="chain" id="PRO_5039023760" evidence="2">
    <location>
        <begin position="23"/>
        <end position="339"/>
    </location>
</feature>
<gene>
    <name evidence="4" type="ordered locus">Mahau_0912</name>
</gene>
<dbReference type="RefSeq" id="WP_013780540.1">
    <property type="nucleotide sequence ID" value="NC_015520.1"/>
</dbReference>
<feature type="region of interest" description="Disordered" evidence="1">
    <location>
        <begin position="27"/>
        <end position="50"/>
    </location>
</feature>
<feature type="signal peptide" evidence="2">
    <location>
        <begin position="1"/>
        <end position="22"/>
    </location>
</feature>
<accession>F4A1Z4</accession>
<dbReference type="eggNOG" id="COG5401">
    <property type="taxonomic scope" value="Bacteria"/>
</dbReference>
<evidence type="ECO:0000256" key="1">
    <source>
        <dbReference type="SAM" id="MobiDB-lite"/>
    </source>
</evidence>
<dbReference type="STRING" id="697281.Mahau_0912"/>
<proteinExistence type="predicted"/>
<reference evidence="5" key="1">
    <citation type="submission" date="2010-11" db="EMBL/GenBank/DDBJ databases">
        <title>The complete genome of Mahella australiensis DSM 15567.</title>
        <authorList>
            <consortium name="US DOE Joint Genome Institute (JGI-PGF)"/>
            <person name="Lucas S."/>
            <person name="Copeland A."/>
            <person name="Lapidus A."/>
            <person name="Bruce D."/>
            <person name="Goodwin L."/>
            <person name="Pitluck S."/>
            <person name="Kyrpides N."/>
            <person name="Mavromatis K."/>
            <person name="Pagani I."/>
            <person name="Ivanova N."/>
            <person name="Teshima H."/>
            <person name="Brettin T."/>
            <person name="Detter J.C."/>
            <person name="Han C."/>
            <person name="Tapia R."/>
            <person name="Land M."/>
            <person name="Hauser L."/>
            <person name="Markowitz V."/>
            <person name="Cheng J.-F."/>
            <person name="Hugenholtz P."/>
            <person name="Woyke T."/>
            <person name="Wu D."/>
            <person name="Spring S."/>
            <person name="Pukall R."/>
            <person name="Steenblock K."/>
            <person name="Schneider S."/>
            <person name="Klenk H.-P."/>
            <person name="Eisen J.A."/>
        </authorList>
    </citation>
    <scope>NUCLEOTIDE SEQUENCE [LARGE SCALE GENOMIC DNA]</scope>
    <source>
        <strain evidence="5">DSM 15567 / CIP 107919 / 50-1 BON</strain>
    </source>
</reference>
<name>F4A1Z4_MAHA5</name>
<evidence type="ECO:0000313" key="5">
    <source>
        <dbReference type="Proteomes" id="UP000008457"/>
    </source>
</evidence>
<feature type="domain" description="GerMN" evidence="3">
    <location>
        <begin position="235"/>
        <end position="323"/>
    </location>
</feature>
<feature type="domain" description="GerMN" evidence="3">
    <location>
        <begin position="83"/>
        <end position="175"/>
    </location>
</feature>
<organism evidence="4 5">
    <name type="scientific">Mahella australiensis (strain DSM 15567 / CIP 107919 / 50-1 BON)</name>
    <dbReference type="NCBI Taxonomy" id="697281"/>
    <lineage>
        <taxon>Bacteria</taxon>
        <taxon>Bacillati</taxon>
        <taxon>Bacillota</taxon>
        <taxon>Clostridia</taxon>
        <taxon>Thermoanaerobacterales</taxon>
        <taxon>Thermoanaerobacterales Family IV. Incertae Sedis</taxon>
        <taxon>Mahella</taxon>
    </lineage>
</organism>
<evidence type="ECO:0000259" key="3">
    <source>
        <dbReference type="SMART" id="SM00909"/>
    </source>
</evidence>
<dbReference type="EMBL" id="CP002360">
    <property type="protein sequence ID" value="AEE96110.1"/>
    <property type="molecule type" value="Genomic_DNA"/>
</dbReference>
<keyword evidence="5" id="KW-1185">Reference proteome</keyword>
<dbReference type="KEGG" id="mas:Mahau_0912"/>
<dbReference type="Pfam" id="PF10646">
    <property type="entry name" value="Germane"/>
    <property type="match status" value="2"/>
</dbReference>
<dbReference type="Proteomes" id="UP000008457">
    <property type="component" value="Chromosome"/>
</dbReference>